<dbReference type="OrthoDB" id="5344254at2759"/>
<reference evidence="4" key="1">
    <citation type="submission" date="2020-05" db="EMBL/GenBank/DDBJ databases">
        <title>Mycena genomes resolve the evolution of fungal bioluminescence.</title>
        <authorList>
            <person name="Tsai I.J."/>
        </authorList>
    </citation>
    <scope>NUCLEOTIDE SEQUENCE</scope>
    <source>
        <strain evidence="4">160909Yilan</strain>
    </source>
</reference>
<dbReference type="Proteomes" id="UP000623467">
    <property type="component" value="Unassembled WGS sequence"/>
</dbReference>
<name>A0A8H7D613_9AGAR</name>
<evidence type="ECO:0000313" key="4">
    <source>
        <dbReference type="EMBL" id="KAF7363594.1"/>
    </source>
</evidence>
<dbReference type="PROSITE" id="PS51257">
    <property type="entry name" value="PROKAR_LIPOPROTEIN"/>
    <property type="match status" value="1"/>
</dbReference>
<evidence type="ECO:0000259" key="2">
    <source>
        <dbReference type="Pfam" id="PF24137"/>
    </source>
</evidence>
<dbReference type="AlphaFoldDB" id="A0A8H7D613"/>
<gene>
    <name evidence="4" type="ORF">MSAN_01016200</name>
</gene>
<feature type="chain" id="PRO_5034263061" evidence="1">
    <location>
        <begin position="23"/>
        <end position="375"/>
    </location>
</feature>
<feature type="domain" description="Diels-Alderase N-terminal" evidence="2">
    <location>
        <begin position="30"/>
        <end position="231"/>
    </location>
</feature>
<dbReference type="Pfam" id="PF24137">
    <property type="entry name" value="DA_N"/>
    <property type="match status" value="1"/>
</dbReference>
<sequence length="375" mass="39103">MTRTHTMLLAFLGLAFATGCSSASNVYNLPGTVSDGTSQAQFISSATGLDAPKVHPINASAYDLWYFDVVSTDSNASVVVIFYDTAPGTFPFVAPSNSTLSASLTVSFPNGTLSTIALEAEPAPNATIVSEGNGSSGNWHGSGFSWTYNAFSGAYDVSIDSPRLGVKGQIHFQPTGPPRYPCGPAVAGQNMEIVPNAGYSNPLPDAISTVDLLIGGTKLAFVGAGYADQGWGPQPFASAVGSWYWGHGRVGPFSVVWFDILTPSGVEYVSAYVAKDDVVLINSCDLARSKVRPTGGNAAYPPHVSADKPSGYHITMDLGVEGVLDMNVSVVAPFISIPQYMRAVGNIHGSIIPPTGPAGPVMDGVALLEQFTLEP</sequence>
<feature type="signal peptide" evidence="1">
    <location>
        <begin position="1"/>
        <end position="22"/>
    </location>
</feature>
<evidence type="ECO:0000259" key="3">
    <source>
        <dbReference type="Pfam" id="PF25581"/>
    </source>
</evidence>
<feature type="domain" description="AsqO/PenF-like C-terminal" evidence="3">
    <location>
        <begin position="238"/>
        <end position="371"/>
    </location>
</feature>
<dbReference type="EMBL" id="JACAZH010000007">
    <property type="protein sequence ID" value="KAF7363594.1"/>
    <property type="molecule type" value="Genomic_DNA"/>
</dbReference>
<keyword evidence="1" id="KW-0732">Signal</keyword>
<dbReference type="InterPro" id="IPR057722">
    <property type="entry name" value="AsqO/PenF-like_C"/>
</dbReference>
<evidence type="ECO:0000313" key="5">
    <source>
        <dbReference type="Proteomes" id="UP000623467"/>
    </source>
</evidence>
<dbReference type="Pfam" id="PF25581">
    <property type="entry name" value="AsqO_C"/>
    <property type="match status" value="1"/>
</dbReference>
<accession>A0A8H7D613</accession>
<proteinExistence type="predicted"/>
<comment type="caution">
    <text evidence="4">The sequence shown here is derived from an EMBL/GenBank/DDBJ whole genome shotgun (WGS) entry which is preliminary data.</text>
</comment>
<protein>
    <submittedName>
        <fullName evidence="4">Uncharacterized protein</fullName>
    </submittedName>
</protein>
<organism evidence="4 5">
    <name type="scientific">Mycena sanguinolenta</name>
    <dbReference type="NCBI Taxonomy" id="230812"/>
    <lineage>
        <taxon>Eukaryota</taxon>
        <taxon>Fungi</taxon>
        <taxon>Dikarya</taxon>
        <taxon>Basidiomycota</taxon>
        <taxon>Agaricomycotina</taxon>
        <taxon>Agaricomycetes</taxon>
        <taxon>Agaricomycetidae</taxon>
        <taxon>Agaricales</taxon>
        <taxon>Marasmiineae</taxon>
        <taxon>Mycenaceae</taxon>
        <taxon>Mycena</taxon>
    </lineage>
</organism>
<dbReference type="SUPFAM" id="SSF159245">
    <property type="entry name" value="AttH-like"/>
    <property type="match status" value="1"/>
</dbReference>
<evidence type="ECO:0000256" key="1">
    <source>
        <dbReference type="SAM" id="SignalP"/>
    </source>
</evidence>
<dbReference type="InterPro" id="IPR056402">
    <property type="entry name" value="DA_N"/>
</dbReference>
<keyword evidence="5" id="KW-1185">Reference proteome</keyword>